<evidence type="ECO:0000313" key="8">
    <source>
        <dbReference type="EMBL" id="ODV93093.1"/>
    </source>
</evidence>
<dbReference type="GO" id="GO:0005665">
    <property type="term" value="C:RNA polymerase II, core complex"/>
    <property type="evidence" value="ECO:0007669"/>
    <property type="project" value="EnsemblFungi"/>
</dbReference>
<keyword evidence="3 6" id="KW-0240">DNA-directed RNA polymerase</keyword>
<dbReference type="GO" id="GO:0003697">
    <property type="term" value="F:single-stranded DNA binding"/>
    <property type="evidence" value="ECO:0007669"/>
    <property type="project" value="EnsemblFungi"/>
</dbReference>
<dbReference type="SMART" id="SM00316">
    <property type="entry name" value="S1"/>
    <property type="match status" value="1"/>
</dbReference>
<accession>A0A1E4TMW3</accession>
<keyword evidence="4 6" id="KW-0804">Transcription</keyword>
<dbReference type="InterPro" id="IPR005576">
    <property type="entry name" value="Rpb7-like_N"/>
</dbReference>
<keyword evidence="5 6" id="KW-0539">Nucleus</keyword>
<dbReference type="SUPFAM" id="SSF50249">
    <property type="entry name" value="Nucleic acid-binding proteins"/>
    <property type="match status" value="1"/>
</dbReference>
<comment type="subcellular location">
    <subcellularLocation>
        <location evidence="1 6">Nucleus</location>
    </subcellularLocation>
</comment>
<dbReference type="PANTHER" id="PTHR12709:SF4">
    <property type="entry name" value="DNA-DIRECTED RNA POLYMERASE II SUBUNIT RPB7"/>
    <property type="match status" value="1"/>
</dbReference>
<dbReference type="AlphaFoldDB" id="A0A1E4TMW3"/>
<dbReference type="Proteomes" id="UP000094236">
    <property type="component" value="Unassembled WGS sequence"/>
</dbReference>
<name>A0A1E4TMW3_PACTA</name>
<dbReference type="GO" id="GO:0006367">
    <property type="term" value="P:transcription initiation at RNA polymerase II promoter"/>
    <property type="evidence" value="ECO:0007669"/>
    <property type="project" value="EnsemblFungi"/>
</dbReference>
<evidence type="ECO:0000259" key="7">
    <source>
        <dbReference type="PROSITE" id="PS50126"/>
    </source>
</evidence>
<sequence>MFFLKDLSLNLTLHPSYFGPQMKRYLRDRLLTDVEGTCSGQFGFIVTVLDSMTIEVGKGKILPTSGYAEFQVKYRAVVWRPFKGEVVDGIVSKVERIGIFVDVGPLEVFIAVQTLPNELTYNPSNNPPAFMSEDQLITKGSKIRLKITAVRSDVNHIVALGSINEDYLGAL</sequence>
<protein>
    <recommendedName>
        <fullName evidence="6">DNA-directed RNA polymerase subunit</fullName>
    </recommendedName>
</protein>
<proteinExistence type="inferred from homology"/>
<dbReference type="CDD" id="cd04329">
    <property type="entry name" value="RNAP_II_Rpb7_N"/>
    <property type="match status" value="1"/>
</dbReference>
<dbReference type="GO" id="GO:0000956">
    <property type="term" value="P:nuclear-transcribed mRNA catabolic process"/>
    <property type="evidence" value="ECO:0007669"/>
    <property type="project" value="EnsemblFungi"/>
</dbReference>
<evidence type="ECO:0000256" key="5">
    <source>
        <dbReference type="ARBA" id="ARBA00023242"/>
    </source>
</evidence>
<dbReference type="Pfam" id="PF00575">
    <property type="entry name" value="S1"/>
    <property type="match status" value="1"/>
</dbReference>
<feature type="domain" description="S1 motif" evidence="7">
    <location>
        <begin position="84"/>
        <end position="163"/>
    </location>
</feature>
<dbReference type="GO" id="GO:0000932">
    <property type="term" value="C:P-body"/>
    <property type="evidence" value="ECO:0007669"/>
    <property type="project" value="EnsemblFungi"/>
</dbReference>
<dbReference type="GO" id="GO:0003727">
    <property type="term" value="F:single-stranded RNA binding"/>
    <property type="evidence" value="ECO:0007669"/>
    <property type="project" value="EnsemblFungi"/>
</dbReference>
<comment type="similarity">
    <text evidence="2">Belongs to the eukaryotic RPB7/RPC8 RNA polymerase subunit family.</text>
</comment>
<dbReference type="GO" id="GO:1990328">
    <property type="term" value="C:RPB4-RPB7 complex"/>
    <property type="evidence" value="ECO:0007669"/>
    <property type="project" value="EnsemblFungi"/>
</dbReference>
<evidence type="ECO:0000256" key="6">
    <source>
        <dbReference type="RuleBase" id="RU369086"/>
    </source>
</evidence>
<dbReference type="Pfam" id="PF03876">
    <property type="entry name" value="SHS2_Rpb7-N"/>
    <property type="match status" value="1"/>
</dbReference>
<dbReference type="GO" id="GO:0006368">
    <property type="term" value="P:transcription elongation by RNA polymerase II"/>
    <property type="evidence" value="ECO:0007669"/>
    <property type="project" value="EnsemblFungi"/>
</dbReference>
<dbReference type="STRING" id="669874.A0A1E4TMW3"/>
<dbReference type="GO" id="GO:0010590">
    <property type="term" value="P:regulation of septum digestion after cytokinesis"/>
    <property type="evidence" value="ECO:0007669"/>
    <property type="project" value="EnsemblFungi"/>
</dbReference>
<dbReference type="Gene3D" id="3.30.1490.120">
    <property type="entry name" value="RNA polymerase Rpb7-like, N-terminal domain"/>
    <property type="match status" value="1"/>
</dbReference>
<evidence type="ECO:0000256" key="3">
    <source>
        <dbReference type="ARBA" id="ARBA00022478"/>
    </source>
</evidence>
<evidence type="ECO:0000313" key="9">
    <source>
        <dbReference type="Proteomes" id="UP000094236"/>
    </source>
</evidence>
<dbReference type="GO" id="GO:0003968">
    <property type="term" value="F:RNA-directed RNA polymerase activity"/>
    <property type="evidence" value="ECO:0007669"/>
    <property type="project" value="EnsemblFungi"/>
</dbReference>
<dbReference type="EMBL" id="KV454023">
    <property type="protein sequence ID" value="ODV93093.1"/>
    <property type="molecule type" value="Genomic_DNA"/>
</dbReference>
<evidence type="ECO:0000256" key="2">
    <source>
        <dbReference type="ARBA" id="ARBA00009307"/>
    </source>
</evidence>
<dbReference type="InterPro" id="IPR012340">
    <property type="entry name" value="NA-bd_OB-fold"/>
</dbReference>
<dbReference type="PROSITE" id="PS50126">
    <property type="entry name" value="S1"/>
    <property type="match status" value="1"/>
</dbReference>
<evidence type="ECO:0000256" key="1">
    <source>
        <dbReference type="ARBA" id="ARBA00004123"/>
    </source>
</evidence>
<dbReference type="InterPro" id="IPR045113">
    <property type="entry name" value="Rpb7-like"/>
</dbReference>
<dbReference type="FunFam" id="2.40.50.140:FF:000043">
    <property type="entry name" value="DNA-directed RNA polymerase II subunit RPB7"/>
    <property type="match status" value="1"/>
</dbReference>
<comment type="function">
    <text evidence="6">DNA-dependent RNA polymerase which catalyzes the transcription of DNA into RNA using the four ribonucleoside triphosphates as substrates.</text>
</comment>
<evidence type="ECO:0000256" key="4">
    <source>
        <dbReference type="ARBA" id="ARBA00023163"/>
    </source>
</evidence>
<dbReference type="InterPro" id="IPR036898">
    <property type="entry name" value="RNA_pol_Rpb7-like_N_sf"/>
</dbReference>
<reference evidence="9" key="1">
    <citation type="submission" date="2016-05" db="EMBL/GenBank/DDBJ databases">
        <title>Comparative genomics of biotechnologically important yeasts.</title>
        <authorList>
            <consortium name="DOE Joint Genome Institute"/>
            <person name="Riley R."/>
            <person name="Haridas S."/>
            <person name="Wolfe K.H."/>
            <person name="Lopes M.R."/>
            <person name="Hittinger C.T."/>
            <person name="Goker M."/>
            <person name="Salamov A."/>
            <person name="Wisecaver J."/>
            <person name="Long T.M."/>
            <person name="Aerts A.L."/>
            <person name="Barry K."/>
            <person name="Choi C."/>
            <person name="Clum A."/>
            <person name="Coughlan A.Y."/>
            <person name="Deshpande S."/>
            <person name="Douglass A.P."/>
            <person name="Hanson S.J."/>
            <person name="Klenk H.-P."/>
            <person name="Labutti K."/>
            <person name="Lapidus A."/>
            <person name="Lindquist E."/>
            <person name="Lipzen A."/>
            <person name="Meier-Kolthoff J.P."/>
            <person name="Ohm R.A."/>
            <person name="Otillar R.P."/>
            <person name="Pangilinan J."/>
            <person name="Peng Y."/>
            <person name="Rokas A."/>
            <person name="Rosa C.A."/>
            <person name="Scheuner C."/>
            <person name="Sibirny A.A."/>
            <person name="Slot J.C."/>
            <person name="Stielow J.B."/>
            <person name="Sun H."/>
            <person name="Kurtzman C.P."/>
            <person name="Blackwell M."/>
            <person name="Grigoriev I.V."/>
            <person name="Jeffries T.W."/>
        </authorList>
    </citation>
    <scope>NUCLEOTIDE SEQUENCE [LARGE SCALE GENOMIC DNA]</scope>
    <source>
        <strain evidence="9">NRRL Y-2460</strain>
    </source>
</reference>
<dbReference type="GO" id="GO:0045948">
    <property type="term" value="P:positive regulation of translational initiation"/>
    <property type="evidence" value="ECO:0007669"/>
    <property type="project" value="EnsemblFungi"/>
</dbReference>
<gene>
    <name evidence="8" type="ORF">PACTADRAFT_52147</name>
</gene>
<dbReference type="OrthoDB" id="1162399at2759"/>
<dbReference type="Gene3D" id="2.40.50.140">
    <property type="entry name" value="Nucleic acid-binding proteins"/>
    <property type="match status" value="1"/>
</dbReference>
<dbReference type="GO" id="GO:0031369">
    <property type="term" value="F:translation initiation factor binding"/>
    <property type="evidence" value="ECO:0007669"/>
    <property type="project" value="EnsemblFungi"/>
</dbReference>
<dbReference type="SUPFAM" id="SSF88798">
    <property type="entry name" value="N-terminal, heterodimerisation domain of RBP7 (RpoE)"/>
    <property type="match status" value="1"/>
</dbReference>
<dbReference type="PANTHER" id="PTHR12709">
    <property type="entry name" value="DNA-DIRECTED RNA POLYMERASE II, III"/>
    <property type="match status" value="1"/>
</dbReference>
<dbReference type="GO" id="GO:0060213">
    <property type="term" value="P:positive regulation of nuclear-transcribed mRNA poly(A) tail shortening"/>
    <property type="evidence" value="ECO:0007669"/>
    <property type="project" value="EnsemblFungi"/>
</dbReference>
<dbReference type="InterPro" id="IPR003029">
    <property type="entry name" value="S1_domain"/>
</dbReference>
<organism evidence="8 9">
    <name type="scientific">Pachysolen tannophilus NRRL Y-2460</name>
    <dbReference type="NCBI Taxonomy" id="669874"/>
    <lineage>
        <taxon>Eukaryota</taxon>
        <taxon>Fungi</taxon>
        <taxon>Dikarya</taxon>
        <taxon>Ascomycota</taxon>
        <taxon>Saccharomycotina</taxon>
        <taxon>Pichiomycetes</taxon>
        <taxon>Pachysolenaceae</taxon>
        <taxon>Pachysolen</taxon>
    </lineage>
</organism>
<keyword evidence="9" id="KW-1185">Reference proteome</keyword>
<dbReference type="FunFam" id="3.30.1490.120:FF:000001">
    <property type="entry name" value="DNA-directed RNA polymerase II subunit RPB7"/>
    <property type="match status" value="1"/>
</dbReference>